<dbReference type="AlphaFoldDB" id="R7TZL3"/>
<dbReference type="PROSITE" id="PS00239">
    <property type="entry name" value="RECEPTOR_TYR_KIN_II"/>
    <property type="match status" value="1"/>
</dbReference>
<dbReference type="GO" id="GO:0005524">
    <property type="term" value="F:ATP binding"/>
    <property type="evidence" value="ECO:0007669"/>
    <property type="project" value="UniProtKB-UniRule"/>
</dbReference>
<keyword evidence="10 21" id="KW-0547">Nucleotide-binding</keyword>
<dbReference type="EMBL" id="KB308850">
    <property type="protein sequence ID" value="ELT96360.1"/>
    <property type="molecule type" value="Genomic_DNA"/>
</dbReference>
<dbReference type="Pfam" id="PF07714">
    <property type="entry name" value="PK_Tyr_Ser-Thr"/>
    <property type="match status" value="1"/>
</dbReference>
<evidence type="ECO:0000256" key="17">
    <source>
        <dbReference type="ARBA" id="ARBA00023170"/>
    </source>
</evidence>
<dbReference type="Gene3D" id="3.80.20.20">
    <property type="entry name" value="Receptor L-domain"/>
    <property type="match status" value="2"/>
</dbReference>
<dbReference type="InterPro" id="IPR011009">
    <property type="entry name" value="Kinase-like_dom_sf"/>
</dbReference>
<dbReference type="Gene3D" id="2.60.40.10">
    <property type="entry name" value="Immunoglobulins"/>
    <property type="match status" value="3"/>
</dbReference>
<dbReference type="Gene3D" id="2.10.220.10">
    <property type="entry name" value="Hormone Receptor, Insulin-like Growth Factor Receptor 1, Chain A, domain 2"/>
    <property type="match status" value="1"/>
</dbReference>
<keyword evidence="16" id="KW-1015">Disulfide bond</keyword>
<dbReference type="Pfam" id="PF00041">
    <property type="entry name" value="fn3"/>
    <property type="match status" value="1"/>
</dbReference>
<evidence type="ECO:0000256" key="14">
    <source>
        <dbReference type="ARBA" id="ARBA00023136"/>
    </source>
</evidence>
<dbReference type="GO" id="GO:0005009">
    <property type="term" value="F:insulin receptor activity"/>
    <property type="evidence" value="ECO:0007669"/>
    <property type="project" value="TreeGrafter"/>
</dbReference>
<evidence type="ECO:0000256" key="7">
    <source>
        <dbReference type="ARBA" id="ARBA00022723"/>
    </source>
</evidence>
<dbReference type="InterPro" id="IPR003961">
    <property type="entry name" value="FN3_dom"/>
</dbReference>
<feature type="binding site" evidence="21">
    <location>
        <position position="828"/>
    </location>
    <ligand>
        <name>ATP</name>
        <dbReference type="ChEBI" id="CHEBI:30616"/>
    </ligand>
</feature>
<evidence type="ECO:0000256" key="23">
    <source>
        <dbReference type="SAM" id="Phobius"/>
    </source>
</evidence>
<dbReference type="InterPro" id="IPR000494">
    <property type="entry name" value="Rcpt_L-dom"/>
</dbReference>
<evidence type="ECO:0000256" key="20">
    <source>
        <dbReference type="ARBA" id="ARBA00051243"/>
    </source>
</evidence>
<keyword evidence="13 23" id="KW-1133">Transmembrane helix</keyword>
<dbReference type="Gene3D" id="1.10.510.10">
    <property type="entry name" value="Transferase(Phosphotransferase) domain 1"/>
    <property type="match status" value="1"/>
</dbReference>
<dbReference type="SUPFAM" id="SSF57184">
    <property type="entry name" value="Growth factor receptor domain"/>
    <property type="match status" value="1"/>
</dbReference>
<dbReference type="CDD" id="cd00063">
    <property type="entry name" value="FN3"/>
    <property type="match status" value="3"/>
</dbReference>
<evidence type="ECO:0000256" key="11">
    <source>
        <dbReference type="ARBA" id="ARBA00022777"/>
    </source>
</evidence>
<dbReference type="SMART" id="SM00261">
    <property type="entry name" value="FU"/>
    <property type="match status" value="1"/>
</dbReference>
<dbReference type="Pfam" id="PF00757">
    <property type="entry name" value="Furin-like"/>
    <property type="match status" value="1"/>
</dbReference>
<dbReference type="OrthoDB" id="5809444at2759"/>
<evidence type="ECO:0000256" key="6">
    <source>
        <dbReference type="ARBA" id="ARBA00022692"/>
    </source>
</evidence>
<keyword evidence="6 22" id="KW-0812">Transmembrane</keyword>
<dbReference type="GO" id="GO:0043410">
    <property type="term" value="P:positive regulation of MAPK cascade"/>
    <property type="evidence" value="ECO:0007669"/>
    <property type="project" value="TreeGrafter"/>
</dbReference>
<dbReference type="FunFam" id="3.30.200.20:FF:000026">
    <property type="entry name" value="Tyrosine-protein kinase receptor"/>
    <property type="match status" value="1"/>
</dbReference>
<evidence type="ECO:0000256" key="16">
    <source>
        <dbReference type="ARBA" id="ARBA00023157"/>
    </source>
</evidence>
<feature type="domain" description="Fibronectin type-III" evidence="25">
    <location>
        <begin position="254"/>
        <end position="371"/>
    </location>
</feature>
<feature type="non-terminal residue" evidence="26">
    <location>
        <position position="1"/>
    </location>
</feature>
<keyword evidence="9" id="KW-0677">Repeat</keyword>
<keyword evidence="18" id="KW-0325">Glycoprotein</keyword>
<dbReference type="InterPro" id="IPR036941">
    <property type="entry name" value="Rcpt_L-dom_sf"/>
</dbReference>
<feature type="domain" description="Protein kinase" evidence="24">
    <location>
        <begin position="794"/>
        <end position="1087"/>
    </location>
</feature>
<organism evidence="26">
    <name type="scientific">Capitella teleta</name>
    <name type="common">Polychaete worm</name>
    <dbReference type="NCBI Taxonomy" id="283909"/>
    <lineage>
        <taxon>Eukaryota</taxon>
        <taxon>Metazoa</taxon>
        <taxon>Spiralia</taxon>
        <taxon>Lophotrochozoa</taxon>
        <taxon>Annelida</taxon>
        <taxon>Polychaeta</taxon>
        <taxon>Sedentaria</taxon>
        <taxon>Scolecida</taxon>
        <taxon>Capitellidae</taxon>
        <taxon>Capitella</taxon>
    </lineage>
</organism>
<evidence type="ECO:0000256" key="12">
    <source>
        <dbReference type="ARBA" id="ARBA00022840"/>
    </source>
</evidence>
<dbReference type="PANTHER" id="PTHR24416:SF525">
    <property type="entry name" value="INSULIN-LIKE RECEPTOR"/>
    <property type="match status" value="1"/>
</dbReference>
<dbReference type="InterPro" id="IPR013783">
    <property type="entry name" value="Ig-like_fold"/>
</dbReference>
<feature type="transmembrane region" description="Helical" evidence="23">
    <location>
        <begin position="729"/>
        <end position="754"/>
    </location>
</feature>
<keyword evidence="5" id="KW-0165">Cleavage on pair of basic residues</keyword>
<dbReference type="SUPFAM" id="SSF49265">
    <property type="entry name" value="Fibronectin type III"/>
    <property type="match status" value="2"/>
</dbReference>
<keyword evidence="7" id="KW-0479">Metal-binding</keyword>
<evidence type="ECO:0000256" key="15">
    <source>
        <dbReference type="ARBA" id="ARBA00023137"/>
    </source>
</evidence>
<dbReference type="EnsemblMetazoa" id="CapteT61975">
    <property type="protein sequence ID" value="CapteP61975"/>
    <property type="gene ID" value="CapteG61975"/>
</dbReference>
<evidence type="ECO:0000256" key="2">
    <source>
        <dbReference type="ARBA" id="ARBA00004479"/>
    </source>
</evidence>
<dbReference type="GO" id="GO:0030424">
    <property type="term" value="C:axon"/>
    <property type="evidence" value="ECO:0007669"/>
    <property type="project" value="TreeGrafter"/>
</dbReference>
<comment type="cofactor">
    <cofactor evidence="1">
        <name>Mn(2+)</name>
        <dbReference type="ChEBI" id="CHEBI:29035"/>
    </cofactor>
</comment>
<keyword evidence="8" id="KW-0732">Signal</keyword>
<dbReference type="PRINTS" id="PR00109">
    <property type="entry name" value="TYRKINASE"/>
</dbReference>
<comment type="catalytic activity">
    <reaction evidence="20 22">
        <text>L-tyrosyl-[protein] + ATP = O-phospho-L-tyrosyl-[protein] + ADP + H(+)</text>
        <dbReference type="Rhea" id="RHEA:10596"/>
        <dbReference type="Rhea" id="RHEA-COMP:10136"/>
        <dbReference type="Rhea" id="RHEA-COMP:20101"/>
        <dbReference type="ChEBI" id="CHEBI:15378"/>
        <dbReference type="ChEBI" id="CHEBI:30616"/>
        <dbReference type="ChEBI" id="CHEBI:46858"/>
        <dbReference type="ChEBI" id="CHEBI:61978"/>
        <dbReference type="ChEBI" id="CHEBI:456216"/>
        <dbReference type="EC" id="2.7.10.1"/>
    </reaction>
</comment>
<dbReference type="OMA" id="AVESNTW"/>
<reference evidence="27" key="3">
    <citation type="submission" date="2015-06" db="UniProtKB">
        <authorList>
            <consortium name="EnsemblMetazoa"/>
        </authorList>
    </citation>
    <scope>IDENTIFICATION</scope>
</reference>
<dbReference type="GO" id="GO:0051897">
    <property type="term" value="P:positive regulation of phosphatidylinositol 3-kinase/protein kinase B signal transduction"/>
    <property type="evidence" value="ECO:0007669"/>
    <property type="project" value="TreeGrafter"/>
</dbReference>
<evidence type="ECO:0000313" key="28">
    <source>
        <dbReference type="Proteomes" id="UP000014760"/>
    </source>
</evidence>
<evidence type="ECO:0000256" key="18">
    <source>
        <dbReference type="ARBA" id="ARBA00023180"/>
    </source>
</evidence>
<evidence type="ECO:0000256" key="5">
    <source>
        <dbReference type="ARBA" id="ARBA00022685"/>
    </source>
</evidence>
<dbReference type="CDD" id="cd00064">
    <property type="entry name" value="FU"/>
    <property type="match status" value="1"/>
</dbReference>
<evidence type="ECO:0000256" key="22">
    <source>
        <dbReference type="RuleBase" id="RU000312"/>
    </source>
</evidence>
<dbReference type="FunFam" id="1.10.510.10:FF:000528">
    <property type="entry name" value="Tyrosine-protein kinase receptor"/>
    <property type="match status" value="1"/>
</dbReference>
<feature type="non-terminal residue" evidence="26">
    <location>
        <position position="1099"/>
    </location>
</feature>
<dbReference type="InterPro" id="IPR009030">
    <property type="entry name" value="Growth_fac_rcpt_cys_sf"/>
</dbReference>
<protein>
    <recommendedName>
        <fullName evidence="22">Tyrosine-protein kinase receptor</fullName>
        <ecNumber evidence="22">2.7.10.1</ecNumber>
    </recommendedName>
</protein>
<dbReference type="InterPro" id="IPR050122">
    <property type="entry name" value="RTK"/>
</dbReference>
<dbReference type="InterPro" id="IPR008266">
    <property type="entry name" value="Tyr_kinase_AS"/>
</dbReference>
<dbReference type="FunFam" id="3.80.20.20:FF:000001">
    <property type="entry name" value="Tyrosine-protein kinase receptor"/>
    <property type="match status" value="1"/>
</dbReference>
<dbReference type="PROSITE" id="PS00109">
    <property type="entry name" value="PROTEIN_KINASE_TYR"/>
    <property type="match status" value="1"/>
</dbReference>
<dbReference type="EMBL" id="AMQN01011363">
    <property type="status" value="NOT_ANNOTATED_CDS"/>
    <property type="molecule type" value="Genomic_DNA"/>
</dbReference>
<evidence type="ECO:0000313" key="26">
    <source>
        <dbReference type="EMBL" id="ELT96360.1"/>
    </source>
</evidence>
<dbReference type="InterPro" id="IPR006211">
    <property type="entry name" value="Furin-like_Cys-rich_dom"/>
</dbReference>
<keyword evidence="11" id="KW-0418">Kinase</keyword>
<dbReference type="CDD" id="cd05032">
    <property type="entry name" value="PTKc_InsR_like"/>
    <property type="match status" value="1"/>
</dbReference>
<evidence type="ECO:0000256" key="3">
    <source>
        <dbReference type="ARBA" id="ARBA00022553"/>
    </source>
</evidence>
<evidence type="ECO:0000256" key="9">
    <source>
        <dbReference type="ARBA" id="ARBA00022737"/>
    </source>
</evidence>
<evidence type="ECO:0000256" key="1">
    <source>
        <dbReference type="ARBA" id="ARBA00001936"/>
    </source>
</evidence>
<dbReference type="PROSITE" id="PS50011">
    <property type="entry name" value="PROTEIN_KINASE_DOM"/>
    <property type="match status" value="1"/>
</dbReference>
<dbReference type="GO" id="GO:0042593">
    <property type="term" value="P:glucose homeostasis"/>
    <property type="evidence" value="ECO:0007669"/>
    <property type="project" value="TreeGrafter"/>
</dbReference>
<evidence type="ECO:0000256" key="4">
    <source>
        <dbReference type="ARBA" id="ARBA00022679"/>
    </source>
</evidence>
<dbReference type="SMART" id="SM00219">
    <property type="entry name" value="TyrKc"/>
    <property type="match status" value="1"/>
</dbReference>
<dbReference type="PROSITE" id="PS50853">
    <property type="entry name" value="FN3"/>
    <property type="match status" value="3"/>
</dbReference>
<evidence type="ECO:0000256" key="13">
    <source>
        <dbReference type="ARBA" id="ARBA00022989"/>
    </source>
</evidence>
<gene>
    <name evidence="26" type="ORF">CAPTEDRAFT_61975</name>
</gene>
<evidence type="ECO:0000259" key="25">
    <source>
        <dbReference type="PROSITE" id="PS50853"/>
    </source>
</evidence>
<dbReference type="InterPro" id="IPR006212">
    <property type="entry name" value="Furin_repeat"/>
</dbReference>
<keyword evidence="15" id="KW-0829">Tyrosine-protein kinase</keyword>
<keyword evidence="17 22" id="KW-0675">Receptor</keyword>
<evidence type="ECO:0000256" key="21">
    <source>
        <dbReference type="PROSITE-ProRule" id="PRU10141"/>
    </source>
</evidence>
<feature type="domain" description="Fibronectin type-III" evidence="25">
    <location>
        <begin position="604"/>
        <end position="702"/>
    </location>
</feature>
<dbReference type="STRING" id="283909.R7TZL3"/>
<accession>R7TZL3</accession>
<dbReference type="SMART" id="SM00060">
    <property type="entry name" value="FN3"/>
    <property type="match status" value="3"/>
</dbReference>
<dbReference type="SUPFAM" id="SSF52058">
    <property type="entry name" value="L domain-like"/>
    <property type="match status" value="1"/>
</dbReference>
<dbReference type="InterPro" id="IPR002011">
    <property type="entry name" value="Tyr_kinase_rcpt_2_CS"/>
</dbReference>
<dbReference type="FunCoup" id="R7TZL3">
    <property type="interactions" value="357"/>
</dbReference>
<dbReference type="GO" id="GO:0043560">
    <property type="term" value="F:insulin receptor substrate binding"/>
    <property type="evidence" value="ECO:0007669"/>
    <property type="project" value="TreeGrafter"/>
</dbReference>
<dbReference type="Gene3D" id="3.30.200.20">
    <property type="entry name" value="Phosphorylase Kinase, domain 1"/>
    <property type="match status" value="1"/>
</dbReference>
<dbReference type="GO" id="GO:0046872">
    <property type="term" value="F:metal ion binding"/>
    <property type="evidence" value="ECO:0007669"/>
    <property type="project" value="UniProtKB-KW"/>
</dbReference>
<name>R7TZL3_CAPTE</name>
<keyword evidence="28" id="KW-1185">Reference proteome</keyword>
<sequence>CCHAECIGGCTGPSTSQCTACQHVFYDGQCQRRCPVGTYEYRTRRCLSETECKSLHVGDIRYFKVLDDGHCVQECPSGYVEDKTDKNKCRKCDGLCPKICSGISIDSVAAAQYLKGCTVIDGLLDIQIRGGNHIGRELEENLGQIEEITHHLKIVRSYALLSLRFLKNLRIIHGQALANKRYAMVVFDNQNLQDIWDFQTHPNLTIAKGHLFFHYNRKLCYNKIEELVEHVGNGSIPDEKDIARDTNGDQITCETMSIRVEIARTTSTFAVLSWTNFRTADSREILSWVINYREVKEENATIFGARDACGNDEWQTSDVRPDNDLHAESIASFIHNLKPFTKYALYVQTYTIATASRGALSKIIYFTTDPEVPTPPREVKVIVSDKNELTVNWKAPSSPNGNVTHYYVYWQPLALKAEVFDRRDYCLQLFGRQRDWEKQEDETEEKKANVSQPVDGQCCACPKSQDDLRLEEEGRAFQIEFENFLHDSVYIKSKRKARHRRSNVLPKDFVNQLNETYRQSFLKLNLTRYDEDEEQEERQVLPYEAAVVYNDLQLTLTNLQHFQEYSIEVIACHDFAEDSAGKRCSNRAIAVARTLPSVTADTMDASNITVTNHTQEQRALIKWYDPPQPNGIVLTYELELRLVDVPDHRPMSLCIPHKKFRLQQGYLTDHLEPGNWTYRLRAMSLAGNGSYTPALYFYIPHLGTFRGFFFFTSYSLVSSSAAGASTNTGLIAGICTFAALLLLIFVACSAYFVAKKRMDPHVPAGEFMASVNPEYWSPSNVYVQDEWEVPRDKIQLIRELGKGSFGMVYEGIAQDIVEGIAEVKVAVKTVNGNDSIHDRIEFLNEASVMKAFKCHHVVRLLGVVSQGQPTLVIMELMAEGDLKSYLRSHRPDNEVSTLCCSPPPPTDLFSLQDNPGRKPPCLKQILQMAAEIADGMSYLAAKKFVHRDLAARNCMVSEELVCKIGDFGMTRDIYETDYYRKGGKGLLPVRWMAPESLKDGTFTSKSDVWSYGVVMWEMATLAAQPYPGFSNEEVLHYVTDGGILDKPEGCPKKLYDLMLQCWRSSLKQRPGFDQIIEMLADDLNERFREESYHYSAEHH</sequence>
<comment type="subcellular location">
    <subcellularLocation>
        <location evidence="2">Membrane</location>
        <topology evidence="2">Single-pass type I membrane protein</topology>
    </subcellularLocation>
</comment>
<keyword evidence="12 21" id="KW-0067">ATP-binding</keyword>
<dbReference type="EC" id="2.7.10.1" evidence="22"/>
<dbReference type="Proteomes" id="UP000014760">
    <property type="component" value="Unassembled WGS sequence"/>
</dbReference>
<dbReference type="InterPro" id="IPR020635">
    <property type="entry name" value="Tyr_kinase_cat_dom"/>
</dbReference>
<dbReference type="PANTHER" id="PTHR24416">
    <property type="entry name" value="TYROSINE-PROTEIN KINASE RECEPTOR"/>
    <property type="match status" value="1"/>
</dbReference>
<dbReference type="InterPro" id="IPR000719">
    <property type="entry name" value="Prot_kinase_dom"/>
</dbReference>
<dbReference type="InterPro" id="IPR001245">
    <property type="entry name" value="Ser-Thr/Tyr_kinase_cat_dom"/>
</dbReference>
<keyword evidence="14 23" id="KW-0472">Membrane</keyword>
<dbReference type="PROSITE" id="PS00107">
    <property type="entry name" value="PROTEIN_KINASE_ATP"/>
    <property type="match status" value="1"/>
</dbReference>
<dbReference type="SUPFAM" id="SSF56112">
    <property type="entry name" value="Protein kinase-like (PK-like)"/>
    <property type="match status" value="1"/>
</dbReference>
<dbReference type="InterPro" id="IPR017441">
    <property type="entry name" value="Protein_kinase_ATP_BS"/>
</dbReference>
<evidence type="ECO:0000256" key="10">
    <source>
        <dbReference type="ARBA" id="ARBA00022741"/>
    </source>
</evidence>
<dbReference type="InterPro" id="IPR036116">
    <property type="entry name" value="FN3_sf"/>
</dbReference>
<keyword evidence="4" id="KW-0808">Transferase</keyword>
<comment type="similarity">
    <text evidence="22">Belongs to the protein kinase superfamily. Tyr protein kinase family. Insulin receptor subfamily.</text>
</comment>
<dbReference type="Pfam" id="PF01030">
    <property type="entry name" value="Recep_L_domain"/>
    <property type="match status" value="1"/>
</dbReference>
<evidence type="ECO:0000259" key="24">
    <source>
        <dbReference type="PROSITE" id="PS50011"/>
    </source>
</evidence>
<evidence type="ECO:0000313" key="27">
    <source>
        <dbReference type="EnsemblMetazoa" id="CapteP61975"/>
    </source>
</evidence>
<evidence type="ECO:0000256" key="8">
    <source>
        <dbReference type="ARBA" id="ARBA00022729"/>
    </source>
</evidence>
<proteinExistence type="inferred from homology"/>
<evidence type="ECO:0000256" key="19">
    <source>
        <dbReference type="ARBA" id="ARBA00023211"/>
    </source>
</evidence>
<dbReference type="GO" id="GO:0005899">
    <property type="term" value="C:insulin receptor complex"/>
    <property type="evidence" value="ECO:0007669"/>
    <property type="project" value="TreeGrafter"/>
</dbReference>
<dbReference type="HOGENOM" id="CLU_000288_166_0_1"/>
<reference evidence="26 28" key="2">
    <citation type="journal article" date="2013" name="Nature">
        <title>Insights into bilaterian evolution from three spiralian genomes.</title>
        <authorList>
            <person name="Simakov O."/>
            <person name="Marletaz F."/>
            <person name="Cho S.J."/>
            <person name="Edsinger-Gonzales E."/>
            <person name="Havlak P."/>
            <person name="Hellsten U."/>
            <person name="Kuo D.H."/>
            <person name="Larsson T."/>
            <person name="Lv J."/>
            <person name="Arendt D."/>
            <person name="Savage R."/>
            <person name="Osoegawa K."/>
            <person name="de Jong P."/>
            <person name="Grimwood J."/>
            <person name="Chapman J.A."/>
            <person name="Shapiro H."/>
            <person name="Aerts A."/>
            <person name="Otillar R.P."/>
            <person name="Terry A.Y."/>
            <person name="Boore J.L."/>
            <person name="Grigoriev I.V."/>
            <person name="Lindberg D.R."/>
            <person name="Seaver E.C."/>
            <person name="Weisblat D.A."/>
            <person name="Putnam N.H."/>
            <person name="Rokhsar D.S."/>
        </authorList>
    </citation>
    <scope>NUCLEOTIDE SEQUENCE</scope>
    <source>
        <strain evidence="26 28">I ESC-2004</strain>
    </source>
</reference>
<feature type="domain" description="Fibronectin type-III" evidence="25">
    <location>
        <begin position="375"/>
        <end position="464"/>
    </location>
</feature>
<feature type="transmembrane region" description="Helical" evidence="23">
    <location>
        <begin position="695"/>
        <end position="717"/>
    </location>
</feature>
<keyword evidence="3 22" id="KW-0597">Phosphoprotein</keyword>
<keyword evidence="19" id="KW-0464">Manganese</keyword>
<reference evidence="28" key="1">
    <citation type="submission" date="2012-12" db="EMBL/GenBank/DDBJ databases">
        <authorList>
            <person name="Hellsten U."/>
            <person name="Grimwood J."/>
            <person name="Chapman J.A."/>
            <person name="Shapiro H."/>
            <person name="Aerts A."/>
            <person name="Otillar R.P."/>
            <person name="Terry A.Y."/>
            <person name="Boore J.L."/>
            <person name="Simakov O."/>
            <person name="Marletaz F."/>
            <person name="Cho S.-J."/>
            <person name="Edsinger-Gonzales E."/>
            <person name="Havlak P."/>
            <person name="Kuo D.-H."/>
            <person name="Larsson T."/>
            <person name="Lv J."/>
            <person name="Arendt D."/>
            <person name="Savage R."/>
            <person name="Osoegawa K."/>
            <person name="de Jong P."/>
            <person name="Lindberg D.R."/>
            <person name="Seaver E.C."/>
            <person name="Weisblat D.A."/>
            <person name="Putnam N.H."/>
            <person name="Grigoriev I.V."/>
            <person name="Rokhsar D.S."/>
        </authorList>
    </citation>
    <scope>NUCLEOTIDE SEQUENCE</scope>
    <source>
        <strain evidence="28">I ESC-2004</strain>
    </source>
</reference>